<proteinExistence type="inferred from homology"/>
<evidence type="ECO:0000256" key="5">
    <source>
        <dbReference type="ARBA" id="ARBA00023136"/>
    </source>
</evidence>
<comment type="subcellular location">
    <subcellularLocation>
        <location evidence="1">Membrane</location>
        <topology evidence="1">Multi-pass membrane protein</topology>
    </subcellularLocation>
</comment>
<dbReference type="Pfam" id="PF00924">
    <property type="entry name" value="MS_channel_2nd"/>
    <property type="match status" value="1"/>
</dbReference>
<evidence type="ECO:0000256" key="1">
    <source>
        <dbReference type="ARBA" id="ARBA00004141"/>
    </source>
</evidence>
<name>A0A4R2GIA4_9BACT</name>
<keyword evidence="5 6" id="KW-0472">Membrane</keyword>
<evidence type="ECO:0000256" key="3">
    <source>
        <dbReference type="ARBA" id="ARBA00022692"/>
    </source>
</evidence>
<evidence type="ECO:0000256" key="6">
    <source>
        <dbReference type="SAM" id="Phobius"/>
    </source>
</evidence>
<gene>
    <name evidence="8" type="ORF">EV194_10662</name>
</gene>
<sequence>MKKPNIKQIRLKYLSVSVVVTLITLILLQTAGYLDQQKIICIPNEFLKIINSIKLVIATIFFTTLLLRFSIKRVYNLFDEVEESIFYSKIYSWTVYSIGAFVILHHFGVSLGNITLFIGLLATGLAFAIRDVLLSFFGWMILLRKKPFRIGDYIRIGDDVGKVLHIGTFYVLLDNTDHLPENFTRIPNRIFLEKSIVKLGTNLYHDKISFQLSGIPENHKEIKSLMVNDMQRITNKNEFLSVYIDVIDEKLLLVVEYMVDFEKRHETRDSLIGLAINHFKKNIHLPVK</sequence>
<dbReference type="Gene3D" id="2.30.30.60">
    <property type="match status" value="1"/>
</dbReference>
<evidence type="ECO:0000313" key="9">
    <source>
        <dbReference type="Proteomes" id="UP000295221"/>
    </source>
</evidence>
<feature type="transmembrane region" description="Helical" evidence="6">
    <location>
        <begin position="90"/>
        <end position="108"/>
    </location>
</feature>
<dbReference type="Proteomes" id="UP000295221">
    <property type="component" value="Unassembled WGS sequence"/>
</dbReference>
<dbReference type="RefSeq" id="WP_165921851.1">
    <property type="nucleotide sequence ID" value="NZ_SLWK01000006.1"/>
</dbReference>
<evidence type="ECO:0000259" key="7">
    <source>
        <dbReference type="Pfam" id="PF00924"/>
    </source>
</evidence>
<protein>
    <submittedName>
        <fullName evidence="8">Mechanosensitive ion channel-like protein</fullName>
    </submittedName>
</protein>
<dbReference type="AlphaFoldDB" id="A0A4R2GIA4"/>
<dbReference type="InterPro" id="IPR011014">
    <property type="entry name" value="MscS_channel_TM-2"/>
</dbReference>
<evidence type="ECO:0000313" key="8">
    <source>
        <dbReference type="EMBL" id="TCO07921.1"/>
    </source>
</evidence>
<accession>A0A4R2GIA4</accession>
<comment type="similarity">
    <text evidence="2">Belongs to the MscS (TC 1.A.23) family.</text>
</comment>
<dbReference type="EMBL" id="SLWK01000006">
    <property type="protein sequence ID" value="TCO07921.1"/>
    <property type="molecule type" value="Genomic_DNA"/>
</dbReference>
<feature type="transmembrane region" description="Helical" evidence="6">
    <location>
        <begin position="46"/>
        <end position="69"/>
    </location>
</feature>
<feature type="domain" description="Mechanosensitive ion channel MscS" evidence="7">
    <location>
        <begin position="131"/>
        <end position="196"/>
    </location>
</feature>
<keyword evidence="9" id="KW-1185">Reference proteome</keyword>
<evidence type="ECO:0000256" key="4">
    <source>
        <dbReference type="ARBA" id="ARBA00022989"/>
    </source>
</evidence>
<organism evidence="8 9">
    <name type="scientific">Natronoflexus pectinivorans</name>
    <dbReference type="NCBI Taxonomy" id="682526"/>
    <lineage>
        <taxon>Bacteria</taxon>
        <taxon>Pseudomonadati</taxon>
        <taxon>Bacteroidota</taxon>
        <taxon>Bacteroidia</taxon>
        <taxon>Marinilabiliales</taxon>
        <taxon>Marinilabiliaceae</taxon>
        <taxon>Natronoflexus</taxon>
    </lineage>
</organism>
<evidence type="ECO:0000256" key="2">
    <source>
        <dbReference type="ARBA" id="ARBA00008017"/>
    </source>
</evidence>
<dbReference type="InterPro" id="IPR023408">
    <property type="entry name" value="MscS_beta-dom_sf"/>
</dbReference>
<dbReference type="PANTHER" id="PTHR30566:SF5">
    <property type="entry name" value="MECHANOSENSITIVE ION CHANNEL PROTEIN 1, MITOCHONDRIAL-RELATED"/>
    <property type="match status" value="1"/>
</dbReference>
<dbReference type="GO" id="GO:0016020">
    <property type="term" value="C:membrane"/>
    <property type="evidence" value="ECO:0007669"/>
    <property type="project" value="UniProtKB-SubCell"/>
</dbReference>
<dbReference type="PANTHER" id="PTHR30566">
    <property type="entry name" value="YNAI-RELATED MECHANOSENSITIVE ION CHANNEL"/>
    <property type="match status" value="1"/>
</dbReference>
<keyword evidence="4 6" id="KW-1133">Transmembrane helix</keyword>
<dbReference type="Gene3D" id="1.10.287.1260">
    <property type="match status" value="1"/>
</dbReference>
<dbReference type="GO" id="GO:0008381">
    <property type="term" value="F:mechanosensitive monoatomic ion channel activity"/>
    <property type="evidence" value="ECO:0007669"/>
    <property type="project" value="UniProtKB-ARBA"/>
</dbReference>
<keyword evidence="3 6" id="KW-0812">Transmembrane</keyword>
<dbReference type="SUPFAM" id="SSF82861">
    <property type="entry name" value="Mechanosensitive channel protein MscS (YggB), transmembrane region"/>
    <property type="match status" value="1"/>
</dbReference>
<dbReference type="SUPFAM" id="SSF50182">
    <property type="entry name" value="Sm-like ribonucleoproteins"/>
    <property type="match status" value="1"/>
</dbReference>
<feature type="transmembrane region" description="Helical" evidence="6">
    <location>
        <begin position="12"/>
        <end position="34"/>
    </location>
</feature>
<comment type="caution">
    <text evidence="8">The sequence shown here is derived from an EMBL/GenBank/DDBJ whole genome shotgun (WGS) entry which is preliminary data.</text>
</comment>
<reference evidence="8 9" key="1">
    <citation type="submission" date="2019-03" db="EMBL/GenBank/DDBJ databases">
        <title>Genomic Encyclopedia of Type Strains, Phase IV (KMG-IV): sequencing the most valuable type-strain genomes for metagenomic binning, comparative biology and taxonomic classification.</title>
        <authorList>
            <person name="Goeker M."/>
        </authorList>
    </citation>
    <scope>NUCLEOTIDE SEQUENCE [LARGE SCALE GENOMIC DNA]</scope>
    <source>
        <strain evidence="8 9">DSM 24179</strain>
    </source>
</reference>
<dbReference type="InterPro" id="IPR010920">
    <property type="entry name" value="LSM_dom_sf"/>
</dbReference>
<dbReference type="InterPro" id="IPR006685">
    <property type="entry name" value="MscS_channel_2nd"/>
</dbReference>
<feature type="transmembrane region" description="Helical" evidence="6">
    <location>
        <begin position="114"/>
        <end position="142"/>
    </location>
</feature>